<keyword evidence="2" id="KW-1185">Reference proteome</keyword>
<evidence type="ECO:0000313" key="1">
    <source>
        <dbReference type="EMBL" id="GAA0169091.1"/>
    </source>
</evidence>
<organism evidence="1 2">
    <name type="scientific">Lithospermum erythrorhizon</name>
    <name type="common">Purple gromwell</name>
    <name type="synonym">Lithospermum officinale var. erythrorhizon</name>
    <dbReference type="NCBI Taxonomy" id="34254"/>
    <lineage>
        <taxon>Eukaryota</taxon>
        <taxon>Viridiplantae</taxon>
        <taxon>Streptophyta</taxon>
        <taxon>Embryophyta</taxon>
        <taxon>Tracheophyta</taxon>
        <taxon>Spermatophyta</taxon>
        <taxon>Magnoliopsida</taxon>
        <taxon>eudicotyledons</taxon>
        <taxon>Gunneridae</taxon>
        <taxon>Pentapetalae</taxon>
        <taxon>asterids</taxon>
        <taxon>lamiids</taxon>
        <taxon>Boraginales</taxon>
        <taxon>Boraginaceae</taxon>
        <taxon>Boraginoideae</taxon>
        <taxon>Lithospermeae</taxon>
        <taxon>Lithospermum</taxon>
    </lineage>
</organism>
<comment type="caution">
    <text evidence="1">The sequence shown here is derived from an EMBL/GenBank/DDBJ whole genome shotgun (WGS) entry which is preliminary data.</text>
</comment>
<name>A0AAV3R0L5_LITER</name>
<proteinExistence type="predicted"/>
<gene>
    <name evidence="1" type="ORF">LIER_23647</name>
</gene>
<accession>A0AAV3R0L5</accession>
<dbReference type="AlphaFoldDB" id="A0AAV3R0L5"/>
<dbReference type="Proteomes" id="UP001454036">
    <property type="component" value="Unassembled WGS sequence"/>
</dbReference>
<protein>
    <submittedName>
        <fullName evidence="1">Uncharacterized protein</fullName>
    </submittedName>
</protein>
<sequence length="117" mass="13767">MHLRESVSNQALLCTARIVNMQDFQTSSFCGITFTKCARYKFVMSNTLQYRRLLMTSLMINHKWLKQQNWKLGFSIKYVKERFATLHVPQPAQHQEILMGGRNCKSKGKLHLHLRKP</sequence>
<dbReference type="EMBL" id="BAABME010006706">
    <property type="protein sequence ID" value="GAA0169091.1"/>
    <property type="molecule type" value="Genomic_DNA"/>
</dbReference>
<evidence type="ECO:0000313" key="2">
    <source>
        <dbReference type="Proteomes" id="UP001454036"/>
    </source>
</evidence>
<reference evidence="1 2" key="1">
    <citation type="submission" date="2024-01" db="EMBL/GenBank/DDBJ databases">
        <title>The complete chloroplast genome sequence of Lithospermum erythrorhizon: insights into the phylogenetic relationship among Boraginaceae species and the maternal lineages of purple gromwells.</title>
        <authorList>
            <person name="Okada T."/>
            <person name="Watanabe K."/>
        </authorList>
    </citation>
    <scope>NUCLEOTIDE SEQUENCE [LARGE SCALE GENOMIC DNA]</scope>
</reference>